<organism evidence="4 5">
    <name type="scientific">Postia placenta MAD-698-R-SB12</name>
    <dbReference type="NCBI Taxonomy" id="670580"/>
    <lineage>
        <taxon>Eukaryota</taxon>
        <taxon>Fungi</taxon>
        <taxon>Dikarya</taxon>
        <taxon>Basidiomycota</taxon>
        <taxon>Agaricomycotina</taxon>
        <taxon>Agaricomycetes</taxon>
        <taxon>Polyporales</taxon>
        <taxon>Adustoporiaceae</taxon>
        <taxon>Rhodonia</taxon>
    </lineage>
</organism>
<dbReference type="EMBL" id="KZ110601">
    <property type="protein sequence ID" value="OSX60065.1"/>
    <property type="molecule type" value="Genomic_DNA"/>
</dbReference>
<keyword evidence="2" id="KW-1133">Transmembrane helix</keyword>
<keyword evidence="2" id="KW-0812">Transmembrane</keyword>
<gene>
    <name evidence="4" type="ORF">POSPLADRAFT_1059346</name>
</gene>
<evidence type="ECO:0008006" key="6">
    <source>
        <dbReference type="Google" id="ProtNLM"/>
    </source>
</evidence>
<feature type="compositionally biased region" description="Polar residues" evidence="1">
    <location>
        <begin position="423"/>
        <end position="439"/>
    </location>
</feature>
<dbReference type="RefSeq" id="XP_024336859.1">
    <property type="nucleotide sequence ID" value="XM_024481152.1"/>
</dbReference>
<reference evidence="4 5" key="1">
    <citation type="submission" date="2017-04" db="EMBL/GenBank/DDBJ databases">
        <title>Genome Sequence of the Model Brown-Rot Fungus Postia placenta SB12.</title>
        <authorList>
            <consortium name="DOE Joint Genome Institute"/>
            <person name="Gaskell J."/>
            <person name="Kersten P."/>
            <person name="Larrondo L.F."/>
            <person name="Canessa P."/>
            <person name="Martinez D."/>
            <person name="Hibbett D."/>
            <person name="Schmoll M."/>
            <person name="Kubicek C.P."/>
            <person name="Martinez A.T."/>
            <person name="Yadav J."/>
            <person name="Master E."/>
            <person name="Magnuson J.K."/>
            <person name="James T."/>
            <person name="Yaver D."/>
            <person name="Berka R."/>
            <person name="Labutti K."/>
            <person name="Lipzen A."/>
            <person name="Aerts A."/>
            <person name="Barry K."/>
            <person name="Henrissat B."/>
            <person name="Blanchette R."/>
            <person name="Grigoriev I."/>
            <person name="Cullen D."/>
        </authorList>
    </citation>
    <scope>NUCLEOTIDE SEQUENCE [LARGE SCALE GENOMIC DNA]</scope>
    <source>
        <strain evidence="4 5">MAD-698-R-SB12</strain>
    </source>
</reference>
<evidence type="ECO:0000256" key="3">
    <source>
        <dbReference type="SAM" id="SignalP"/>
    </source>
</evidence>
<evidence type="ECO:0000256" key="1">
    <source>
        <dbReference type="SAM" id="MobiDB-lite"/>
    </source>
</evidence>
<proteinExistence type="predicted"/>
<dbReference type="GeneID" id="36326102"/>
<feature type="region of interest" description="Disordered" evidence="1">
    <location>
        <begin position="542"/>
        <end position="571"/>
    </location>
</feature>
<sequence length="571" mass="60212">MSFYFALVGLLLLAFSPRAVLATFDFVDYPSVALQCVPYTVDFTGLQSDVAFPLKLTVVPFNSTPLSISIPDSAWNATSNVGRAVTFLALPAGTFFLVSLDDANGASTGLVSQITRVGAFNDTSCLRNESQETTRLFSIEDTVSQCEPFNVTFSTSQVSGTPSIRAFIPGGETFYVNQTSSQHAQGTASYTMDALHGTKLAFVISDGSGHETATGLFTVGGNSQSSGTCISSQSTSTYTTSATSSANMTASASPSTSATSMELMTKNKGLSQGAIIAIAVASVVIVVVILLAMALWLLYARRKVREASASNAEQGYSGFPRLSSEKSFTIRSGLPPTTAPSWNLRESTYSQASAPSEKGTVIRNPLYTNSKLWLSSPTSPGSSEARSTRTISTRTGRSQNSPNSSRVASPSSASPPRIIDVSGASQRTPTVVSPSHTAQSVRWSRGVQRVLPSSPTATISTLDVEYMMDVAERYAPTDGSDPAVPPLPQSALIAQETYRNSAYLAGKESAYIALPSRAAPVAMHIRSPTLASLRTMPSLSHLRSPSSVVYREPPQAGVPSSPLPSPLPSPL</sequence>
<keyword evidence="5" id="KW-1185">Reference proteome</keyword>
<feature type="signal peptide" evidence="3">
    <location>
        <begin position="1"/>
        <end position="22"/>
    </location>
</feature>
<feature type="region of interest" description="Disordered" evidence="1">
    <location>
        <begin position="373"/>
        <end position="439"/>
    </location>
</feature>
<keyword evidence="2" id="KW-0472">Membrane</keyword>
<accession>A0A1X6MUL3</accession>
<feature type="transmembrane region" description="Helical" evidence="2">
    <location>
        <begin position="274"/>
        <end position="299"/>
    </location>
</feature>
<feature type="compositionally biased region" description="Low complexity" evidence="1">
    <location>
        <begin position="382"/>
        <end position="417"/>
    </location>
</feature>
<keyword evidence="3" id="KW-0732">Signal</keyword>
<name>A0A1X6MUL3_9APHY</name>
<dbReference type="Proteomes" id="UP000194127">
    <property type="component" value="Unassembled WGS sequence"/>
</dbReference>
<dbReference type="AlphaFoldDB" id="A0A1X6MUL3"/>
<dbReference type="OrthoDB" id="3266941at2759"/>
<protein>
    <recommendedName>
        <fullName evidence="6">Mid2 domain-containing protein</fullName>
    </recommendedName>
</protein>
<evidence type="ECO:0000313" key="5">
    <source>
        <dbReference type="Proteomes" id="UP000194127"/>
    </source>
</evidence>
<feature type="compositionally biased region" description="Pro residues" evidence="1">
    <location>
        <begin position="561"/>
        <end position="571"/>
    </location>
</feature>
<evidence type="ECO:0000313" key="4">
    <source>
        <dbReference type="EMBL" id="OSX60065.1"/>
    </source>
</evidence>
<feature type="chain" id="PRO_5010862826" description="Mid2 domain-containing protein" evidence="3">
    <location>
        <begin position="23"/>
        <end position="571"/>
    </location>
</feature>
<evidence type="ECO:0000256" key="2">
    <source>
        <dbReference type="SAM" id="Phobius"/>
    </source>
</evidence>